<dbReference type="Proteomes" id="UP000223596">
    <property type="component" value="Unassembled WGS sequence"/>
</dbReference>
<evidence type="ECO:0000313" key="2">
    <source>
        <dbReference type="Proteomes" id="UP000223596"/>
    </source>
</evidence>
<organism evidence="1 2">
    <name type="scientific">Acetivibrio thermocellus AD2</name>
    <dbReference type="NCBI Taxonomy" id="1138384"/>
    <lineage>
        <taxon>Bacteria</taxon>
        <taxon>Bacillati</taxon>
        <taxon>Bacillota</taxon>
        <taxon>Clostridia</taxon>
        <taxon>Eubacteriales</taxon>
        <taxon>Oscillospiraceae</taxon>
        <taxon>Acetivibrio</taxon>
    </lineage>
</organism>
<comment type="caution">
    <text evidence="1">The sequence shown here is derived from an EMBL/GenBank/DDBJ whole genome shotgun (WGS) entry which is preliminary data.</text>
</comment>
<proteinExistence type="predicted"/>
<dbReference type="AlphaFoldDB" id="A0AB36TCM8"/>
<dbReference type="GeneID" id="35804976"/>
<gene>
    <name evidence="1" type="ORF">M972_11451</name>
</gene>
<sequence>MTNIGLILFYDGKEGKKGDLIKRILNVLRSFFSTKLSDDAVKKAELYDGFNVFTVRLPYKASELERPGRFKIRRLKKIIKRLCLDYSIEKCYFPHCAPDKLDIDFCVKDPFFGRFLYKALLVNILKLISEKKGKDIRELDVAIIHGNDYTFLHSYIKILSSILKFLTIITHEKESIENMTDNIFEETGLAVRVTDNLAGGMKDAEAVINLADLGDFDIPGKMKFNEPVVNYGSINTDKIKFTDIINSVDVILPGKFEEKLGKDVYKFYKRIELAEIILLNRLEIGTCTINNNLDYAVLEKLARQFERDGFGFIPVIS</sequence>
<dbReference type="RefSeq" id="WP_003521554.1">
    <property type="nucleotide sequence ID" value="NZ_CP013828.1"/>
</dbReference>
<name>A0AB36TCM8_ACETH</name>
<reference evidence="1 2" key="1">
    <citation type="submission" date="2017-09" db="EMBL/GenBank/DDBJ databases">
        <title>Evaluation of Pacific Biosciences Sequencing Technology to Finishing C. thermocellum Genome Sequences.</title>
        <authorList>
            <person name="Brown S."/>
        </authorList>
    </citation>
    <scope>NUCLEOTIDE SEQUENCE [LARGE SCALE GENOMIC DNA]</scope>
    <source>
        <strain evidence="1 2">AD2</strain>
    </source>
</reference>
<protein>
    <submittedName>
        <fullName evidence="1">Uncharacterized protein</fullName>
    </submittedName>
</protein>
<accession>A0AB36TCM8</accession>
<evidence type="ECO:0000313" key="1">
    <source>
        <dbReference type="EMBL" id="PFH01712.1"/>
    </source>
</evidence>
<dbReference type="EMBL" id="PDBW01000001">
    <property type="protein sequence ID" value="PFH01712.1"/>
    <property type="molecule type" value="Genomic_DNA"/>
</dbReference>